<comment type="subcellular location">
    <subcellularLocation>
        <location evidence="1 10">Endoplasmic reticulum membrane</location>
        <topology evidence="1 10">Multi-pass membrane protein</topology>
    </subcellularLocation>
</comment>
<gene>
    <name evidence="12" type="ORF">NQ317_004955</name>
</gene>
<dbReference type="Pfam" id="PF14895">
    <property type="entry name" value="PPPI_inhib"/>
    <property type="match status" value="1"/>
</dbReference>
<reference evidence="12" key="1">
    <citation type="journal article" date="2023" name="Insect Mol. Biol.">
        <title>Genome sequencing provides insights into the evolution of gene families encoding plant cell wall-degrading enzymes in longhorned beetles.</title>
        <authorList>
            <person name="Shin N.R."/>
            <person name="Okamura Y."/>
            <person name="Kirsch R."/>
            <person name="Pauchet Y."/>
        </authorList>
    </citation>
    <scope>NUCLEOTIDE SEQUENCE</scope>
    <source>
        <strain evidence="12">MMC_N1</strain>
    </source>
</reference>
<proteinExistence type="inferred from homology"/>
<evidence type="ECO:0000256" key="2">
    <source>
        <dbReference type="ARBA" id="ARBA00009187"/>
    </source>
</evidence>
<name>A0ABQ9K2A5_9CUCU</name>
<keyword evidence="4 10" id="KW-0812">Transmembrane</keyword>
<evidence type="ECO:0000256" key="1">
    <source>
        <dbReference type="ARBA" id="ARBA00004477"/>
    </source>
</evidence>
<evidence type="ECO:0000256" key="3">
    <source>
        <dbReference type="ARBA" id="ARBA00022448"/>
    </source>
</evidence>
<keyword evidence="8 10" id="KW-0443">Lipid metabolism</keyword>
<feature type="transmembrane region" description="Helical" evidence="10">
    <location>
        <begin position="52"/>
        <end position="71"/>
    </location>
</feature>
<sequence length="702" mass="81622">MDKSEEKREYTCIECGGSVKNLYKKYSETVLKLTRCDACNKIADKYVEYDPVIIIIDLILLRVMAYRHFLLNTEIKNFWKLSIILLLLETYLNWTLVTKGTLLKQEMNDTKPDLTESDVSLDDFKFYKLFLTTTINTFCFVLTIYLCTVFYTLFGNRKRISFVTAGKTVTLSSTGLFLFLPSLIWDLSVHDFHLHFVSLYTTLSQLVAYKGNTYFMWLRKTMDVIRDLFVDFMQDLSRRLSKYLSVIEEIIPTYFEINHFIFSKEKDAAQRALTSDMGHGPQNIKKSTKETSNFKETVGNMSQVRFRKHYQRRAKLTEAEVATIQDCKDVALFTCNASLLSPEFIKYFHTKAMDDFLRALVVYFQYYFQIWNKMQVRRKEAARKLRQPIVTELENVVRDNLSDLRSMVSRNFAIMLLGYGDAKPYHHMANKNKESLSDKDRRLFETLMILTTRVIWIALFRKYLTLIEKEMNRLLRTNIFSPYEHKVIKTTTFDALPEEERVLVGKAYSNERKLLHRSPVTQELILDSHDYKIFAIGVTGTEQSDPRQAYLEAAYTAPEDMLEELGVPVGVLGVPRKYLDAMLKPKEVVSTRRRQSTMKPIQEFVLPPKVPYEEMKITETLPKQPVKYEETASTAESRKKQCKKWRKYVERGGITISSSQQARDKSVSLTPPSYTTLQNSATPINSRAGAEGNTESQNQQDS</sequence>
<evidence type="ECO:0000256" key="4">
    <source>
        <dbReference type="ARBA" id="ARBA00022692"/>
    </source>
</evidence>
<comment type="similarity">
    <text evidence="2 10">Belongs to the ARV1 family.</text>
</comment>
<keyword evidence="13" id="KW-1185">Reference proteome</keyword>
<evidence type="ECO:0000256" key="5">
    <source>
        <dbReference type="ARBA" id="ARBA00022824"/>
    </source>
</evidence>
<feature type="transmembrane region" description="Helical" evidence="10">
    <location>
        <begin position="129"/>
        <end position="153"/>
    </location>
</feature>
<protein>
    <recommendedName>
        <fullName evidence="10">Protein ARV</fullName>
    </recommendedName>
</protein>
<keyword evidence="5 10" id="KW-0256">Endoplasmic reticulum</keyword>
<evidence type="ECO:0000313" key="13">
    <source>
        <dbReference type="Proteomes" id="UP001162164"/>
    </source>
</evidence>
<keyword evidence="7 10" id="KW-0445">Lipid transport</keyword>
<dbReference type="InterPro" id="IPR026142">
    <property type="entry name" value="Pro_pase_1_reg_su_36"/>
</dbReference>
<keyword evidence="9 10" id="KW-0472">Membrane</keyword>
<evidence type="ECO:0000256" key="8">
    <source>
        <dbReference type="ARBA" id="ARBA00023098"/>
    </source>
</evidence>
<evidence type="ECO:0000256" key="6">
    <source>
        <dbReference type="ARBA" id="ARBA00022989"/>
    </source>
</evidence>
<dbReference type="Pfam" id="PF04161">
    <property type="entry name" value="Arv1"/>
    <property type="match status" value="1"/>
</dbReference>
<dbReference type="Proteomes" id="UP001162164">
    <property type="component" value="Unassembled WGS sequence"/>
</dbReference>
<evidence type="ECO:0000313" key="12">
    <source>
        <dbReference type="EMBL" id="KAJ8984696.1"/>
    </source>
</evidence>
<evidence type="ECO:0000256" key="10">
    <source>
        <dbReference type="RuleBase" id="RU368065"/>
    </source>
</evidence>
<feature type="transmembrane region" description="Helical" evidence="10">
    <location>
        <begin position="160"/>
        <end position="180"/>
    </location>
</feature>
<feature type="transmembrane region" description="Helical" evidence="10">
    <location>
        <begin position="78"/>
        <end position="97"/>
    </location>
</feature>
<evidence type="ECO:0000256" key="9">
    <source>
        <dbReference type="ARBA" id="ARBA00023136"/>
    </source>
</evidence>
<feature type="compositionally biased region" description="Polar residues" evidence="11">
    <location>
        <begin position="693"/>
        <end position="702"/>
    </location>
</feature>
<evidence type="ECO:0000256" key="7">
    <source>
        <dbReference type="ARBA" id="ARBA00023055"/>
    </source>
</evidence>
<keyword evidence="6 10" id="KW-1133">Transmembrane helix</keyword>
<dbReference type="PANTHER" id="PTHR21055">
    <property type="entry name" value="PROTEIN PHOSPHATASE 1 REGULATORY SUBUNIT 36"/>
    <property type="match status" value="1"/>
</dbReference>
<organism evidence="12 13">
    <name type="scientific">Molorchus minor</name>
    <dbReference type="NCBI Taxonomy" id="1323400"/>
    <lineage>
        <taxon>Eukaryota</taxon>
        <taxon>Metazoa</taxon>
        <taxon>Ecdysozoa</taxon>
        <taxon>Arthropoda</taxon>
        <taxon>Hexapoda</taxon>
        <taxon>Insecta</taxon>
        <taxon>Pterygota</taxon>
        <taxon>Neoptera</taxon>
        <taxon>Endopterygota</taxon>
        <taxon>Coleoptera</taxon>
        <taxon>Polyphaga</taxon>
        <taxon>Cucujiformia</taxon>
        <taxon>Chrysomeloidea</taxon>
        <taxon>Cerambycidae</taxon>
        <taxon>Lamiinae</taxon>
        <taxon>Monochamini</taxon>
        <taxon>Molorchus</taxon>
    </lineage>
</organism>
<keyword evidence="3 10" id="KW-0813">Transport</keyword>
<comment type="caution">
    <text evidence="12">The sequence shown here is derived from an EMBL/GenBank/DDBJ whole genome shotgun (WGS) entry which is preliminary data.</text>
</comment>
<comment type="function">
    <text evidence="10">Mediator of sterol homeostasis involved in sterol uptake, trafficking and distribution into membranes.</text>
</comment>
<dbReference type="EMBL" id="JAPWTJ010000028">
    <property type="protein sequence ID" value="KAJ8984696.1"/>
    <property type="molecule type" value="Genomic_DNA"/>
</dbReference>
<evidence type="ECO:0000256" key="11">
    <source>
        <dbReference type="SAM" id="MobiDB-lite"/>
    </source>
</evidence>
<feature type="compositionally biased region" description="Polar residues" evidence="11">
    <location>
        <begin position="655"/>
        <end position="685"/>
    </location>
</feature>
<feature type="region of interest" description="Disordered" evidence="11">
    <location>
        <begin position="653"/>
        <end position="702"/>
    </location>
</feature>
<dbReference type="PANTHER" id="PTHR21055:SF3">
    <property type="entry name" value="PROTEIN PHOSPHATASE 1 REGULATORY SUBUNIT 36"/>
    <property type="match status" value="1"/>
</dbReference>
<accession>A0ABQ9K2A5</accession>
<dbReference type="InterPro" id="IPR007290">
    <property type="entry name" value="Arv1"/>
</dbReference>